<dbReference type="GO" id="GO:0045454">
    <property type="term" value="P:cell redox homeostasis"/>
    <property type="evidence" value="ECO:0007669"/>
    <property type="project" value="InterPro"/>
</dbReference>
<keyword evidence="6 7" id="KW-0472">Membrane</keyword>
<dbReference type="InterPro" id="IPR003593">
    <property type="entry name" value="AAA+_ATPase"/>
</dbReference>
<dbReference type="Proteomes" id="UP000321196">
    <property type="component" value="Unassembled WGS sequence"/>
</dbReference>
<evidence type="ECO:0000313" key="11">
    <source>
        <dbReference type="Proteomes" id="UP000321196"/>
    </source>
</evidence>
<dbReference type="Gene3D" id="3.40.50.300">
    <property type="entry name" value="P-loop containing nucleotide triphosphate hydrolases"/>
    <property type="match status" value="1"/>
</dbReference>
<protein>
    <submittedName>
        <fullName evidence="10">Thiol reductant ABC exporter subunit CydC</fullName>
    </submittedName>
</protein>
<evidence type="ECO:0000256" key="6">
    <source>
        <dbReference type="ARBA" id="ARBA00023136"/>
    </source>
</evidence>
<dbReference type="NCBIfam" id="TIGR02868">
    <property type="entry name" value="CydC"/>
    <property type="match status" value="1"/>
</dbReference>
<keyword evidence="4" id="KW-0067">ATP-binding</keyword>
<feature type="transmembrane region" description="Helical" evidence="7">
    <location>
        <begin position="244"/>
        <end position="267"/>
    </location>
</feature>
<dbReference type="PANTHER" id="PTHR43394:SF1">
    <property type="entry name" value="ATP-BINDING CASSETTE SUB-FAMILY B MEMBER 10, MITOCHONDRIAL"/>
    <property type="match status" value="1"/>
</dbReference>
<dbReference type="InterPro" id="IPR011527">
    <property type="entry name" value="ABC1_TM_dom"/>
</dbReference>
<feature type="transmembrane region" description="Helical" evidence="7">
    <location>
        <begin position="273"/>
        <end position="299"/>
    </location>
</feature>
<dbReference type="PROSITE" id="PS50929">
    <property type="entry name" value="ABC_TM1F"/>
    <property type="match status" value="1"/>
</dbReference>
<reference evidence="10 11" key="1">
    <citation type="submission" date="2019-08" db="EMBL/GenBank/DDBJ databases">
        <authorList>
            <person name="Dong K."/>
        </authorList>
    </citation>
    <scope>NUCLEOTIDE SEQUENCE [LARGE SCALE GENOMIC DNA]</scope>
    <source>
        <strain evidence="10 11">M4-8</strain>
    </source>
</reference>
<sequence>MTTREVLRAAMPSRKKFALALFWGFLSASAAVALLTVSGWLIVSAAIVNSLVYLNVAIVGVRFFATSRAVFRYLERLSGHDAAFGQLAKSRADIVRRLTPLSPAGLGRTDQSGVLATLVDDVDELQNLSLRVVQPLVVGASVSLGAVVVVTIIWPLAGLTLFVSLAVATVAAVTLGWLAGGRSERAIAGARAHLSQTVTAYVQGFDVLTAYGTEPQVRNDVFAADAALRSALTRATSAQGLSSAMVSLAAGLASILALAVGSPAVIAGTLDPAWFAVTVLVPMAVFDVFATVPAAASAWRIVRASAERIATVVPEQIPAGVVVDTDGAAPSGTAIHMREVNISWPGGPDVLHGANFDIAPGERVLITGSSGTGKSTLAYALTRFLAVRGTFTIGGDAASDLSPVAVRTRIGLCEQRPYLFDEDLRQNLLFAKDDATDAELFAVLDRVGLAAWARERGGLDARVGERGALVSGGQAQRIALARALLRGFDVLILDEPTAGVDGDTSDALLTDLLTAAGVDGRTVVLISHVAPPAGLVDRTLRLRDGKLVV</sequence>
<dbReference type="PROSITE" id="PS00211">
    <property type="entry name" value="ABC_TRANSPORTER_1"/>
    <property type="match status" value="1"/>
</dbReference>
<evidence type="ECO:0000259" key="9">
    <source>
        <dbReference type="PROSITE" id="PS50929"/>
    </source>
</evidence>
<dbReference type="InterPro" id="IPR003439">
    <property type="entry name" value="ABC_transporter-like_ATP-bd"/>
</dbReference>
<dbReference type="OrthoDB" id="3237158at2"/>
<dbReference type="Pfam" id="PF00005">
    <property type="entry name" value="ABC_tran"/>
    <property type="match status" value="1"/>
</dbReference>
<feature type="domain" description="ABC transporter" evidence="8">
    <location>
        <begin position="335"/>
        <end position="549"/>
    </location>
</feature>
<keyword evidence="3" id="KW-0547">Nucleotide-binding</keyword>
<evidence type="ECO:0000256" key="5">
    <source>
        <dbReference type="ARBA" id="ARBA00022989"/>
    </source>
</evidence>
<evidence type="ECO:0000256" key="1">
    <source>
        <dbReference type="ARBA" id="ARBA00004651"/>
    </source>
</evidence>
<dbReference type="EMBL" id="VRSW01000005">
    <property type="protein sequence ID" value="TXK03029.1"/>
    <property type="molecule type" value="Genomic_DNA"/>
</dbReference>
<name>A0A5C8HLK5_9MICO</name>
<dbReference type="InterPro" id="IPR036640">
    <property type="entry name" value="ABC1_TM_sf"/>
</dbReference>
<dbReference type="Gene3D" id="1.20.1560.10">
    <property type="entry name" value="ABC transporter type 1, transmembrane domain"/>
    <property type="match status" value="1"/>
</dbReference>
<feature type="transmembrane region" description="Helical" evidence="7">
    <location>
        <begin position="160"/>
        <end position="179"/>
    </location>
</feature>
<evidence type="ECO:0000313" key="10">
    <source>
        <dbReference type="EMBL" id="TXK03029.1"/>
    </source>
</evidence>
<comment type="caution">
    <text evidence="10">The sequence shown here is derived from an EMBL/GenBank/DDBJ whole genome shotgun (WGS) entry which is preliminary data.</text>
</comment>
<dbReference type="InterPro" id="IPR017871">
    <property type="entry name" value="ABC_transporter-like_CS"/>
</dbReference>
<feature type="transmembrane region" description="Helical" evidence="7">
    <location>
        <begin position="40"/>
        <end position="65"/>
    </location>
</feature>
<dbReference type="CDD" id="cd03228">
    <property type="entry name" value="ABCC_MRP_Like"/>
    <property type="match status" value="1"/>
</dbReference>
<dbReference type="GO" id="GO:0016887">
    <property type="term" value="F:ATP hydrolysis activity"/>
    <property type="evidence" value="ECO:0007669"/>
    <property type="project" value="InterPro"/>
</dbReference>
<dbReference type="PANTHER" id="PTHR43394">
    <property type="entry name" value="ATP-DEPENDENT PERMEASE MDL1, MITOCHONDRIAL"/>
    <property type="match status" value="1"/>
</dbReference>
<dbReference type="GO" id="GO:0034775">
    <property type="term" value="P:glutathione transmembrane transport"/>
    <property type="evidence" value="ECO:0007669"/>
    <property type="project" value="InterPro"/>
</dbReference>
<dbReference type="Pfam" id="PF00664">
    <property type="entry name" value="ABC_membrane"/>
    <property type="match status" value="1"/>
</dbReference>
<keyword evidence="5 7" id="KW-1133">Transmembrane helix</keyword>
<feature type="transmembrane region" description="Helical" evidence="7">
    <location>
        <begin position="136"/>
        <end position="154"/>
    </location>
</feature>
<dbReference type="PROSITE" id="PS50893">
    <property type="entry name" value="ABC_TRANSPORTER_2"/>
    <property type="match status" value="1"/>
</dbReference>
<evidence type="ECO:0000256" key="4">
    <source>
        <dbReference type="ARBA" id="ARBA00022840"/>
    </source>
</evidence>
<accession>A0A5C8HLK5</accession>
<dbReference type="AlphaFoldDB" id="A0A5C8HLK5"/>
<gene>
    <name evidence="10" type="primary">cydC</name>
    <name evidence="10" type="ORF">FVP60_12125</name>
</gene>
<dbReference type="InterPro" id="IPR039421">
    <property type="entry name" value="Type_1_exporter"/>
</dbReference>
<dbReference type="InterPro" id="IPR014223">
    <property type="entry name" value="ABC_CydC/D"/>
</dbReference>
<dbReference type="GO" id="GO:0005886">
    <property type="term" value="C:plasma membrane"/>
    <property type="evidence" value="ECO:0007669"/>
    <property type="project" value="UniProtKB-SubCell"/>
</dbReference>
<dbReference type="GO" id="GO:0015421">
    <property type="term" value="F:ABC-type oligopeptide transporter activity"/>
    <property type="evidence" value="ECO:0007669"/>
    <property type="project" value="TreeGrafter"/>
</dbReference>
<evidence type="ECO:0000256" key="2">
    <source>
        <dbReference type="ARBA" id="ARBA00022692"/>
    </source>
</evidence>
<feature type="domain" description="ABC transmembrane type-1" evidence="9">
    <location>
        <begin position="18"/>
        <end position="280"/>
    </location>
</feature>
<evidence type="ECO:0000259" key="8">
    <source>
        <dbReference type="PROSITE" id="PS50893"/>
    </source>
</evidence>
<evidence type="ECO:0000256" key="3">
    <source>
        <dbReference type="ARBA" id="ARBA00022741"/>
    </source>
</evidence>
<dbReference type="SUPFAM" id="SSF90123">
    <property type="entry name" value="ABC transporter transmembrane region"/>
    <property type="match status" value="1"/>
</dbReference>
<dbReference type="GO" id="GO:0005524">
    <property type="term" value="F:ATP binding"/>
    <property type="evidence" value="ECO:0007669"/>
    <property type="project" value="UniProtKB-KW"/>
</dbReference>
<dbReference type="SUPFAM" id="SSF52540">
    <property type="entry name" value="P-loop containing nucleoside triphosphate hydrolases"/>
    <property type="match status" value="1"/>
</dbReference>
<dbReference type="RefSeq" id="WP_147826554.1">
    <property type="nucleotide sequence ID" value="NZ_BAAARG010000004.1"/>
</dbReference>
<keyword evidence="2 7" id="KW-0812">Transmembrane</keyword>
<evidence type="ECO:0000256" key="7">
    <source>
        <dbReference type="SAM" id="Phobius"/>
    </source>
</evidence>
<dbReference type="InterPro" id="IPR027417">
    <property type="entry name" value="P-loop_NTPase"/>
</dbReference>
<dbReference type="SMART" id="SM00382">
    <property type="entry name" value="AAA"/>
    <property type="match status" value="1"/>
</dbReference>
<comment type="subcellular location">
    <subcellularLocation>
        <location evidence="1">Cell membrane</location>
        <topology evidence="1">Multi-pass membrane protein</topology>
    </subcellularLocation>
</comment>
<organism evidence="10 11">
    <name type="scientific">Microbacterium mitrae</name>
    <dbReference type="NCBI Taxonomy" id="664640"/>
    <lineage>
        <taxon>Bacteria</taxon>
        <taxon>Bacillati</taxon>
        <taxon>Actinomycetota</taxon>
        <taxon>Actinomycetes</taxon>
        <taxon>Micrococcales</taxon>
        <taxon>Microbacteriaceae</taxon>
        <taxon>Microbacterium</taxon>
    </lineage>
</organism>
<proteinExistence type="predicted"/>
<keyword evidence="11" id="KW-1185">Reference proteome</keyword>